<accession>E0VEL1</accession>
<dbReference type="EnsemblMetazoa" id="PHUM136070-RA">
    <property type="protein sequence ID" value="PHUM136070-PA"/>
    <property type="gene ID" value="PHUM136070"/>
</dbReference>
<dbReference type="InParanoid" id="E0VEL1"/>
<proteinExistence type="predicted"/>
<name>E0VEL1_PEDHC</name>
<evidence type="ECO:0000313" key="3">
    <source>
        <dbReference type="Proteomes" id="UP000009046"/>
    </source>
</evidence>
<sequence length="117" mass="13226">MTELLKVYLLPTQFRTCFFYRNSLKNHVTNNGEVWGVEIKFGKNYESTIFGSISLQIVGEIPDNCIGIPNSFANKIGIKQDDSILLKNCLPFAIESLEITPIIELPKSIGRKFIESN</sequence>
<dbReference type="KEGG" id="phu:Phum_PHUM136070"/>
<dbReference type="CTD" id="8234232"/>
<reference evidence="1" key="2">
    <citation type="submission" date="2007-04" db="EMBL/GenBank/DDBJ databases">
        <title>The genome of the human body louse.</title>
        <authorList>
            <consortium name="The Human Body Louse Genome Consortium"/>
            <person name="Kirkness E."/>
            <person name="Walenz B."/>
            <person name="Hass B."/>
            <person name="Bruggner R."/>
            <person name="Strausberg R."/>
        </authorList>
    </citation>
    <scope>NUCLEOTIDE SEQUENCE</scope>
    <source>
        <strain evidence="1">USDA</strain>
    </source>
</reference>
<organism>
    <name type="scientific">Pediculus humanus subsp. corporis</name>
    <name type="common">Body louse</name>
    <dbReference type="NCBI Taxonomy" id="121224"/>
    <lineage>
        <taxon>Eukaryota</taxon>
        <taxon>Metazoa</taxon>
        <taxon>Ecdysozoa</taxon>
        <taxon>Arthropoda</taxon>
        <taxon>Hexapoda</taxon>
        <taxon>Insecta</taxon>
        <taxon>Pterygota</taxon>
        <taxon>Neoptera</taxon>
        <taxon>Paraneoptera</taxon>
        <taxon>Psocodea</taxon>
        <taxon>Troctomorpha</taxon>
        <taxon>Phthiraptera</taxon>
        <taxon>Anoplura</taxon>
        <taxon>Pediculidae</taxon>
        <taxon>Pediculus</taxon>
    </lineage>
</organism>
<dbReference type="Proteomes" id="UP000009046">
    <property type="component" value="Unassembled WGS sequence"/>
</dbReference>
<evidence type="ECO:0000313" key="1">
    <source>
        <dbReference type="EMBL" id="EEB11817.1"/>
    </source>
</evidence>
<dbReference type="EMBL" id="DS235093">
    <property type="protein sequence ID" value="EEB11817.1"/>
    <property type="molecule type" value="Genomic_DNA"/>
</dbReference>
<dbReference type="RefSeq" id="XP_002424555.1">
    <property type="nucleotide sequence ID" value="XM_002424510.1"/>
</dbReference>
<protein>
    <submittedName>
        <fullName evidence="1 2">Uncharacterized protein</fullName>
    </submittedName>
</protein>
<keyword evidence="3" id="KW-1185">Reference proteome</keyword>
<reference evidence="2" key="3">
    <citation type="submission" date="2021-02" db="UniProtKB">
        <authorList>
            <consortium name="EnsemblMetazoa"/>
        </authorList>
    </citation>
    <scope>IDENTIFICATION</scope>
    <source>
        <strain evidence="2">USDA</strain>
    </source>
</reference>
<dbReference type="EMBL" id="AAZO01001575">
    <property type="status" value="NOT_ANNOTATED_CDS"/>
    <property type="molecule type" value="Genomic_DNA"/>
</dbReference>
<dbReference type="VEuPathDB" id="VectorBase:PHUM136070"/>
<evidence type="ECO:0000313" key="2">
    <source>
        <dbReference type="EnsemblMetazoa" id="PHUM136070-PA"/>
    </source>
</evidence>
<reference evidence="1" key="1">
    <citation type="submission" date="2007-04" db="EMBL/GenBank/DDBJ databases">
        <title>Annotation of Pediculus humanus corporis strain USDA.</title>
        <authorList>
            <person name="Kirkness E."/>
            <person name="Hannick L."/>
            <person name="Hass B."/>
            <person name="Bruggner R."/>
            <person name="Lawson D."/>
            <person name="Bidwell S."/>
            <person name="Joardar V."/>
            <person name="Caler E."/>
            <person name="Walenz B."/>
            <person name="Inman J."/>
            <person name="Schobel S."/>
            <person name="Galinsky K."/>
            <person name="Amedeo P."/>
            <person name="Strausberg R."/>
        </authorList>
    </citation>
    <scope>NUCLEOTIDE SEQUENCE</scope>
    <source>
        <strain evidence="1">USDA</strain>
    </source>
</reference>
<dbReference type="AlphaFoldDB" id="E0VEL1"/>
<dbReference type="HOGENOM" id="CLU_2087699_0_0_1"/>
<gene>
    <name evidence="2" type="primary">8234232</name>
    <name evidence="1" type="ORF">Phum_PHUM136070</name>
</gene>
<dbReference type="GeneID" id="8234232"/>